<dbReference type="GO" id="GO:0005524">
    <property type="term" value="F:ATP binding"/>
    <property type="evidence" value="ECO:0007669"/>
    <property type="project" value="UniProtKB-KW"/>
</dbReference>
<dbReference type="InterPro" id="IPR022307">
    <property type="entry name" value="Helicase_put_actinobac"/>
</dbReference>
<evidence type="ECO:0000313" key="5">
    <source>
        <dbReference type="EMBL" id="CAA9343572.1"/>
    </source>
</evidence>
<dbReference type="SMART" id="SM00490">
    <property type="entry name" value="HELICc"/>
    <property type="match status" value="1"/>
</dbReference>
<proteinExistence type="predicted"/>
<dbReference type="InterPro" id="IPR014001">
    <property type="entry name" value="Helicase_ATP-bd"/>
</dbReference>
<dbReference type="CDD" id="cd18797">
    <property type="entry name" value="SF2_C_Hrq"/>
    <property type="match status" value="1"/>
</dbReference>
<dbReference type="InterPro" id="IPR027417">
    <property type="entry name" value="P-loop_NTPase"/>
</dbReference>
<organism evidence="5">
    <name type="scientific">uncultured Nocardioidaceae bacterium</name>
    <dbReference type="NCBI Taxonomy" id="253824"/>
    <lineage>
        <taxon>Bacteria</taxon>
        <taxon>Bacillati</taxon>
        <taxon>Actinomycetota</taxon>
        <taxon>Actinomycetes</taxon>
        <taxon>Propionibacteriales</taxon>
        <taxon>Nocardioidaceae</taxon>
        <taxon>environmental samples</taxon>
    </lineage>
</organism>
<dbReference type="GO" id="GO:0043138">
    <property type="term" value="F:3'-5' DNA helicase activity"/>
    <property type="evidence" value="ECO:0007669"/>
    <property type="project" value="TreeGrafter"/>
</dbReference>
<dbReference type="PROSITE" id="PS51192">
    <property type="entry name" value="HELICASE_ATP_BIND_1"/>
    <property type="match status" value="1"/>
</dbReference>
<keyword evidence="2" id="KW-0067">ATP-binding</keyword>
<dbReference type="InterPro" id="IPR018973">
    <property type="entry name" value="MZB"/>
</dbReference>
<dbReference type="PANTHER" id="PTHR47957">
    <property type="entry name" value="ATP-DEPENDENT HELICASE HRQ1"/>
    <property type="match status" value="1"/>
</dbReference>
<evidence type="ECO:0000256" key="2">
    <source>
        <dbReference type="ARBA" id="ARBA00022840"/>
    </source>
</evidence>
<dbReference type="AlphaFoldDB" id="A0A6J4LXK2"/>
<dbReference type="EMBL" id="CADCUG010000108">
    <property type="protein sequence ID" value="CAA9343572.1"/>
    <property type="molecule type" value="Genomic_DNA"/>
</dbReference>
<dbReference type="Pfam" id="PF09369">
    <property type="entry name" value="MZB"/>
    <property type="match status" value="1"/>
</dbReference>
<dbReference type="CDD" id="cd17923">
    <property type="entry name" value="DEXHc_Hrq1-like"/>
    <property type="match status" value="1"/>
</dbReference>
<evidence type="ECO:0000256" key="1">
    <source>
        <dbReference type="ARBA" id="ARBA00022741"/>
    </source>
</evidence>
<dbReference type="PROSITE" id="PS51194">
    <property type="entry name" value="HELICASE_CTER"/>
    <property type="match status" value="1"/>
</dbReference>
<dbReference type="InterPro" id="IPR011545">
    <property type="entry name" value="DEAD/DEAH_box_helicase_dom"/>
</dbReference>
<keyword evidence="5" id="KW-0347">Helicase</keyword>
<dbReference type="SMART" id="SM00487">
    <property type="entry name" value="DEXDc"/>
    <property type="match status" value="1"/>
</dbReference>
<accession>A0A6J4LXK2</accession>
<name>A0A6J4LXK2_9ACTN</name>
<dbReference type="Pfam" id="PF22982">
    <property type="entry name" value="WHD_HRQ1"/>
    <property type="match status" value="1"/>
</dbReference>
<gene>
    <name evidence="5" type="ORF">AVDCRST_MAG29-1731</name>
</gene>
<keyword evidence="5" id="KW-0378">Hydrolase</keyword>
<dbReference type="Pfam" id="PF00271">
    <property type="entry name" value="Helicase_C"/>
    <property type="match status" value="1"/>
</dbReference>
<dbReference type="Pfam" id="PF00270">
    <property type="entry name" value="DEAD"/>
    <property type="match status" value="1"/>
</dbReference>
<dbReference type="GO" id="GO:0003676">
    <property type="term" value="F:nucleic acid binding"/>
    <property type="evidence" value="ECO:0007669"/>
    <property type="project" value="InterPro"/>
</dbReference>
<dbReference type="GO" id="GO:0006289">
    <property type="term" value="P:nucleotide-excision repair"/>
    <property type="evidence" value="ECO:0007669"/>
    <property type="project" value="TreeGrafter"/>
</dbReference>
<evidence type="ECO:0000259" key="3">
    <source>
        <dbReference type="PROSITE" id="PS51192"/>
    </source>
</evidence>
<keyword evidence="1" id="KW-0547">Nucleotide-binding</keyword>
<dbReference type="InterPro" id="IPR001650">
    <property type="entry name" value="Helicase_C-like"/>
</dbReference>
<feature type="domain" description="Helicase C-terminal" evidence="4">
    <location>
        <begin position="332"/>
        <end position="485"/>
    </location>
</feature>
<dbReference type="PANTHER" id="PTHR47957:SF3">
    <property type="entry name" value="ATP-DEPENDENT HELICASE HRQ1"/>
    <property type="match status" value="1"/>
</dbReference>
<dbReference type="GO" id="GO:0036297">
    <property type="term" value="P:interstrand cross-link repair"/>
    <property type="evidence" value="ECO:0007669"/>
    <property type="project" value="TreeGrafter"/>
</dbReference>
<sequence length="853" mass="90570">MRGNRGGIRGTVLRNLTTVVAAFAGMPGSEWDNPPVRTDPLRALDAVARTPGREGRLIHLETLPARPARIGSWPDWVPAQVMDALASAGLQRPWEHQVQVAGHAFAGRHVVVATGTASGKSLGYLVPALSELATTVPAASALQRHLDRGPTVLYLSPTKALAHDQLRSICALAGQVTGLRAAAVDGDNTVEERAWARDHATYVVTNPDMLHRSLLPAHRRWAGFWGGLRYVVVDECHHYRGVFGSHVAQVLRRLRRIAEHYGSSPTFVLASATVSEPELAAHRLTGLDVVAVTDDASPRGTTAVALWEPPLTDDIGEHGAPVRRSVTAETADLLADLVTAEVRTLAFVRSRRGAEGVAMAARRLLGEVAPALSEQVAAYRGGYLPEERRALEADLKSGRLSALAATSALELGIDIEGLDAVLSAGYPGTRAALWQQFGRAGRDQQPAIGVLVARDDPLDAYLVRHPQALLGAPVEATVLDPDNPYVLGPHLCAAAQELPLTGSDVDLFGPRTGAALEALGAAGLLRRRSTGWFWTRRDRASDRVDIRSSGGPAVQVVQRGTGRLLGTVDAGSAHHAVHTGAVYVHQGETYLVSTFDPDDAVAEVEEARVDYTTTAREVTDITVVERQRSCRWGEADLCFGQVSVTSQVVSYLRRRLGSSEVLGEHPLDLPERRLVTAAVWWTLSAEQVRAAGIAARDVGGAAHAAEHASIGLLPLFATCDRWDVGGVSTAMHPDTGRLTVFVHDGHPGGAGFAERGYRTAARWLRTTRAGIAQCGCEDGCPACIQSPKCGNGNAPLHKAGAVRLLDVLLADAPAEGAMPPERERPVHALAGVSAADEDFAGGPASDASVVTTH</sequence>
<protein>
    <submittedName>
        <fullName evidence="5">Helicase</fullName>
    </submittedName>
</protein>
<reference evidence="5" key="1">
    <citation type="submission" date="2020-02" db="EMBL/GenBank/DDBJ databases">
        <authorList>
            <person name="Meier V. D."/>
        </authorList>
    </citation>
    <scope>NUCLEOTIDE SEQUENCE</scope>
    <source>
        <strain evidence="5">AVDCRST_MAG29</strain>
    </source>
</reference>
<dbReference type="Gene3D" id="3.40.50.300">
    <property type="entry name" value="P-loop containing nucleotide triphosphate hydrolases"/>
    <property type="match status" value="2"/>
</dbReference>
<dbReference type="SUPFAM" id="SSF52540">
    <property type="entry name" value="P-loop containing nucleoside triphosphate hydrolases"/>
    <property type="match status" value="1"/>
</dbReference>
<dbReference type="InterPro" id="IPR055227">
    <property type="entry name" value="HRQ1_WHD"/>
</dbReference>
<feature type="domain" description="Helicase ATP-binding" evidence="3">
    <location>
        <begin position="101"/>
        <end position="292"/>
    </location>
</feature>
<dbReference type="NCBIfam" id="TIGR03817">
    <property type="entry name" value="DECH_helic"/>
    <property type="match status" value="1"/>
</dbReference>
<evidence type="ECO:0000259" key="4">
    <source>
        <dbReference type="PROSITE" id="PS51194"/>
    </source>
</evidence>